<name>A0A1V0NG07_LACLL</name>
<organism evidence="1 2">
    <name type="scientific">Lactococcus lactis subsp. lactis</name>
    <name type="common">Streptococcus lactis</name>
    <dbReference type="NCBI Taxonomy" id="1360"/>
    <lineage>
        <taxon>Bacteria</taxon>
        <taxon>Bacillati</taxon>
        <taxon>Bacillota</taxon>
        <taxon>Bacilli</taxon>
        <taxon>Lactobacillales</taxon>
        <taxon>Streptococcaceae</taxon>
        <taxon>Lactococcus</taxon>
    </lineage>
</organism>
<protein>
    <submittedName>
        <fullName evidence="1">Uncharacterized protein</fullName>
    </submittedName>
</protein>
<sequence length="69" mass="7581">MKHKVKINVTDVQGNKHQVLKGGVCTLPKKLLAWLLGENMDILVLTPCKSVQSVEIHEVKGGEDSDESN</sequence>
<evidence type="ECO:0000313" key="2">
    <source>
        <dbReference type="Proteomes" id="UP000192085"/>
    </source>
</evidence>
<dbReference type="EMBL" id="CP015897">
    <property type="protein sequence ID" value="ARD98862.1"/>
    <property type="molecule type" value="Genomic_DNA"/>
</dbReference>
<dbReference type="Proteomes" id="UP000192085">
    <property type="component" value="Chromosome"/>
</dbReference>
<dbReference type="AlphaFoldDB" id="A0A1V0NG07"/>
<proteinExistence type="predicted"/>
<dbReference type="RefSeq" id="WP_064973535.1">
    <property type="nucleotide sequence ID" value="NZ_CP015897.1"/>
</dbReference>
<evidence type="ECO:0000313" key="1">
    <source>
        <dbReference type="EMBL" id="ARD98862.1"/>
    </source>
</evidence>
<gene>
    <name evidence="1" type="ORF">LL275_1232</name>
</gene>
<reference evidence="1 2" key="1">
    <citation type="journal article" date="2017" name="BMC Genomics">
        <title>Comparative and functional genomics of the Lactococcus lactis taxon; insights into evolution and niche adaptation.</title>
        <authorList>
            <person name="Kelleher P."/>
            <person name="Bottacini F."/>
            <person name="Mahony J."/>
            <person name="Kilcawley K.N."/>
            <person name="van Sinderen D."/>
        </authorList>
    </citation>
    <scope>NUCLEOTIDE SEQUENCE [LARGE SCALE GENOMIC DNA]</scope>
    <source>
        <strain evidence="1 2">275</strain>
    </source>
</reference>
<accession>A0A1V0NG07</accession>